<evidence type="ECO:0000313" key="6">
    <source>
        <dbReference type="Proteomes" id="UP000033103"/>
    </source>
</evidence>
<dbReference type="InterPro" id="IPR003439">
    <property type="entry name" value="ABC_transporter-like_ATP-bd"/>
</dbReference>
<dbReference type="GO" id="GO:0016887">
    <property type="term" value="F:ATP hydrolysis activity"/>
    <property type="evidence" value="ECO:0007669"/>
    <property type="project" value="InterPro"/>
</dbReference>
<dbReference type="HOGENOM" id="CLU_000604_1_11_0"/>
<dbReference type="PANTHER" id="PTHR42734">
    <property type="entry name" value="METAL TRANSPORT SYSTEM ATP-BINDING PROTEIN TM_0124-RELATED"/>
    <property type="match status" value="1"/>
</dbReference>
<dbReference type="InterPro" id="IPR017871">
    <property type="entry name" value="ABC_transporter-like_CS"/>
</dbReference>
<keyword evidence="6" id="KW-1185">Reference proteome</keyword>
<dbReference type="OrthoDB" id="9806726at2"/>
<evidence type="ECO:0000256" key="1">
    <source>
        <dbReference type="ARBA" id="ARBA00022448"/>
    </source>
</evidence>
<name>A0A0E3UTE7_9FUSO</name>
<evidence type="ECO:0000259" key="4">
    <source>
        <dbReference type="PROSITE" id="PS50893"/>
    </source>
</evidence>
<evidence type="ECO:0000313" key="5">
    <source>
        <dbReference type="EMBL" id="AKC95019.1"/>
    </source>
</evidence>
<keyword evidence="1" id="KW-0813">Transport</keyword>
<dbReference type="PANTHER" id="PTHR42734:SF7">
    <property type="entry name" value="ATP-BINDING COMPONENT OF ABC TRANSPORTER-RELATED"/>
    <property type="match status" value="1"/>
</dbReference>
<dbReference type="STRING" id="187101.VC03_00195"/>
<dbReference type="SUPFAM" id="SSF52540">
    <property type="entry name" value="P-loop containing nucleoside triphosphate hydrolases"/>
    <property type="match status" value="1"/>
</dbReference>
<dbReference type="Proteomes" id="UP000033103">
    <property type="component" value="Chromosome"/>
</dbReference>
<dbReference type="EMBL" id="CP011280">
    <property type="protein sequence ID" value="AKC95019.1"/>
    <property type="molecule type" value="Genomic_DNA"/>
</dbReference>
<dbReference type="PROSITE" id="PS00211">
    <property type="entry name" value="ABC_TRANSPORTER_1"/>
    <property type="match status" value="1"/>
</dbReference>
<keyword evidence="3" id="KW-0067">ATP-binding</keyword>
<dbReference type="InterPro" id="IPR027417">
    <property type="entry name" value="P-loop_NTPase"/>
</dbReference>
<sequence length="230" mass="26240">MIKGIQIEIKNLSLNLGNTHILNNINLLIKRGEINCIVGPNGGGKTSLIRCILGQVPYDGEIYLEYEENKKIGYVPQFIEFERSLPITVEDFLMLCYQRTPAFLGVTKKNKSYFDEILTEVGLQDKRKRLLGNLSGGELQRLLLAQAINPRPNLLILDEPFSGIDAIGEEYFMKVIKKLKKEGITILWIHHNIKQVREMADTVTCIKKEVFFSGDPKTELTDERLLDIYV</sequence>
<dbReference type="SMART" id="SM00382">
    <property type="entry name" value="AAA"/>
    <property type="match status" value="1"/>
</dbReference>
<keyword evidence="2" id="KW-0547">Nucleotide-binding</keyword>
<organism evidence="5 6">
    <name type="scientific">Sneathia vaginalis</name>
    <dbReference type="NCBI Taxonomy" id="187101"/>
    <lineage>
        <taxon>Bacteria</taxon>
        <taxon>Fusobacteriati</taxon>
        <taxon>Fusobacteriota</taxon>
        <taxon>Fusobacteriia</taxon>
        <taxon>Fusobacteriales</taxon>
        <taxon>Leptotrichiaceae</taxon>
        <taxon>Sneathia</taxon>
    </lineage>
</organism>
<dbReference type="PATRIC" id="fig|1069640.6.peg.30"/>
<dbReference type="KEGG" id="sns:VC03_00195"/>
<proteinExistence type="predicted"/>
<dbReference type="CDD" id="cd03235">
    <property type="entry name" value="ABC_Metallic_Cations"/>
    <property type="match status" value="1"/>
</dbReference>
<dbReference type="AlphaFoldDB" id="A0A0E3UTE7"/>
<dbReference type="PROSITE" id="PS50893">
    <property type="entry name" value="ABC_TRANSPORTER_2"/>
    <property type="match status" value="1"/>
</dbReference>
<evidence type="ECO:0000256" key="2">
    <source>
        <dbReference type="ARBA" id="ARBA00022741"/>
    </source>
</evidence>
<dbReference type="Pfam" id="PF00005">
    <property type="entry name" value="ABC_tran"/>
    <property type="match status" value="1"/>
</dbReference>
<dbReference type="Gene3D" id="3.40.50.300">
    <property type="entry name" value="P-loop containing nucleotide triphosphate hydrolases"/>
    <property type="match status" value="1"/>
</dbReference>
<feature type="domain" description="ABC transporter" evidence="4">
    <location>
        <begin position="7"/>
        <end position="230"/>
    </location>
</feature>
<gene>
    <name evidence="5" type="ORF">VC03_00195</name>
</gene>
<protein>
    <submittedName>
        <fullName evidence="5">Manganese transporter</fullName>
    </submittedName>
</protein>
<dbReference type="GO" id="GO:0005524">
    <property type="term" value="F:ATP binding"/>
    <property type="evidence" value="ECO:0007669"/>
    <property type="project" value="UniProtKB-KW"/>
</dbReference>
<evidence type="ECO:0000256" key="3">
    <source>
        <dbReference type="ARBA" id="ARBA00022840"/>
    </source>
</evidence>
<reference evidence="5 6" key="1">
    <citation type="journal article" date="2012" name="BMC Genomics">
        <title>Genomic sequence analysis and characterization of Sneathia amnii sp. nov.</title>
        <authorList>
            <consortium name="Vaginal Microbiome Consortium (additional members)"/>
            <person name="Harwich M.D.Jr."/>
            <person name="Serrano M.G."/>
            <person name="Fettweis J.M."/>
            <person name="Alves J.M."/>
            <person name="Reimers M.A."/>
            <person name="Buck G.A."/>
            <person name="Jefferson K.K."/>
        </authorList>
    </citation>
    <scope>NUCLEOTIDE SEQUENCE [LARGE SCALE GENOMIC DNA]</scope>
    <source>
        <strain evidence="5 6">SN35</strain>
    </source>
</reference>
<dbReference type="InterPro" id="IPR003593">
    <property type="entry name" value="AAA+_ATPase"/>
</dbReference>
<dbReference type="InterPro" id="IPR050153">
    <property type="entry name" value="Metal_Ion_Import_ABC"/>
</dbReference>
<accession>A0A0E3UTE7</accession>